<evidence type="ECO:0000256" key="4">
    <source>
        <dbReference type="ARBA" id="ARBA00004345"/>
    </source>
</evidence>
<dbReference type="GeneID" id="110241065"/>
<keyword evidence="22" id="KW-0753">Steroid metabolism</keyword>
<evidence type="ECO:0000256" key="25">
    <source>
        <dbReference type="ARBA" id="ARBA00031112"/>
    </source>
</evidence>
<sequence>MSVSSASSDAGSTHSSRGCICPVNEERKDFDTFPLLFTHLKRSVDNNLAYFGKYTHKSVYKRFYDAFERVLETMEPLEEMAVYIAQRVTMFDYSPQAKGNGYRSLLRLLQHCIRAITELTYYCQRHRDRFYFRSHHYCLEIEAHADLFTRTKDLLNYAITCMNESKEGELFPEAIDSRVMIEAEMMDRECFYGRTLGFQYRQGLRQFLMTVCVAMASFAEGYHRHKSSPFACMTTSVLHSGKYTVNPELRAKMIVKLTQKTNMEFCKAFWSLTEGFGLQHFPLFVCPALKVNTLFHIPAEAIEIITEKGEVVHVAPPCSWSGLAPVQVRLMSYEWREGQIKEGGGHHNSSKVKPKSKGLIFHIHGGGFVSQSSKSHEMYLRVWAREMNVPIISVDYSLAPEAPFPRALEECFFAYAWAVKNADKLGTTAQYLCVAGDSAGGNLSVAVCMRAAEYGIRRPDSLLTAYSPFNVQYVPSPSRLLSLLDPLLPTGILSACLGAYAGLGKSPFEECMKTPANSRLINKSSSMPVDINKTRPNSFLEKFKRVSKSPRSCDASPVKEEELSFDSFHSCPSSPLHSANSSLKNHVQSCVNHHHENSGEYMDAFHSSGQNKAYVINGRSPECRGAGCRKVESSSQEFHSSNENHDFNINMKSENKHADLNCVDGHHASLHMESNRLLKLNLEDNKEVYVSQKIYDPLGDEYGHTEVQYTRGSEECHVVNVVDPNQSPCGDTIILPVEDSFTPIGTPPIEEVEHLAVNHVVKSRSMSEVSLPIAKNPYMSPLVAPDEMLATLPPIDIVACSLDPLLDDSIEFARRLRALGKEVEVYILEDLPHGFLNFNLICQEAKEGCDLCIACMKRTLLGKRNRHNNDKAPVY</sequence>
<evidence type="ECO:0000313" key="44">
    <source>
        <dbReference type="Proteomes" id="UP000887567"/>
    </source>
</evidence>
<evidence type="ECO:0000259" key="41">
    <source>
        <dbReference type="Pfam" id="PF06350"/>
    </source>
</evidence>
<dbReference type="Pfam" id="PF06350">
    <property type="entry name" value="HSL_N"/>
    <property type="match status" value="1"/>
</dbReference>
<evidence type="ECO:0000313" key="43">
    <source>
        <dbReference type="EnsemblMetazoa" id="XP_020902555.1"/>
    </source>
</evidence>
<evidence type="ECO:0000256" key="18">
    <source>
        <dbReference type="ARBA" id="ARBA00022963"/>
    </source>
</evidence>
<comment type="similarity">
    <text evidence="9">Belongs to the 'GDXG' lipolytic enzyme family.</text>
</comment>
<comment type="subcellular location">
    <subcellularLocation>
        <location evidence="3">Cell membrane</location>
    </subcellularLocation>
    <subcellularLocation>
        <location evidence="6">Cytoplasm</location>
        <location evidence="6">Cytosol</location>
    </subcellularLocation>
    <subcellularLocation>
        <location evidence="5">Lipid droplet</location>
    </subcellularLocation>
    <subcellularLocation>
        <location evidence="4">Membrane</location>
        <location evidence="4">Caveola</location>
    </subcellularLocation>
</comment>
<comment type="catalytic activity">
    <reaction evidence="35">
        <text>all-trans-retinyl hexadecanoate + H2O = all-trans-retinol + hexadecanoate + H(+)</text>
        <dbReference type="Rhea" id="RHEA:13933"/>
        <dbReference type="ChEBI" id="CHEBI:7896"/>
        <dbReference type="ChEBI" id="CHEBI:15377"/>
        <dbReference type="ChEBI" id="CHEBI:15378"/>
        <dbReference type="ChEBI" id="CHEBI:17336"/>
        <dbReference type="ChEBI" id="CHEBI:17616"/>
    </reaction>
    <physiologicalReaction direction="left-to-right" evidence="35">
        <dbReference type="Rhea" id="RHEA:13934"/>
    </physiologicalReaction>
</comment>
<feature type="domain" description="Alpha/beta hydrolase fold-3" evidence="42">
    <location>
        <begin position="732"/>
        <end position="836"/>
    </location>
</feature>
<evidence type="ECO:0000256" key="7">
    <source>
        <dbReference type="ARBA" id="ARBA00004879"/>
    </source>
</evidence>
<dbReference type="EnsemblMetazoa" id="XM_021046896.2">
    <property type="protein sequence ID" value="XP_020902555.1"/>
    <property type="gene ID" value="LOC110241065"/>
</dbReference>
<evidence type="ECO:0000256" key="29">
    <source>
        <dbReference type="ARBA" id="ARBA00047476"/>
    </source>
</evidence>
<evidence type="ECO:0000256" key="13">
    <source>
        <dbReference type="ARBA" id="ARBA00022475"/>
    </source>
</evidence>
<keyword evidence="21" id="KW-1207">Sterol metabolism</keyword>
<keyword evidence="18" id="KW-0442">Lipid degradation</keyword>
<keyword evidence="15" id="KW-0153">Cholesterol metabolism</keyword>
<evidence type="ECO:0000256" key="16">
    <source>
        <dbReference type="ARBA" id="ARBA00022677"/>
    </source>
</evidence>
<evidence type="ECO:0000256" key="9">
    <source>
        <dbReference type="ARBA" id="ARBA00010515"/>
    </source>
</evidence>
<evidence type="ECO:0000256" key="5">
    <source>
        <dbReference type="ARBA" id="ARBA00004502"/>
    </source>
</evidence>
<comment type="catalytic activity">
    <reaction evidence="37">
        <text>a monoacylglycerol + H2O = glycerol + a fatty acid + H(+)</text>
        <dbReference type="Rhea" id="RHEA:15245"/>
        <dbReference type="ChEBI" id="CHEBI:15377"/>
        <dbReference type="ChEBI" id="CHEBI:15378"/>
        <dbReference type="ChEBI" id="CHEBI:17408"/>
        <dbReference type="ChEBI" id="CHEBI:17754"/>
        <dbReference type="ChEBI" id="CHEBI:28868"/>
        <dbReference type="EC" id="3.1.1.79"/>
    </reaction>
</comment>
<dbReference type="PANTHER" id="PTHR23025:SF3">
    <property type="entry name" value="HORMONE-SENSITIVE LIPASE"/>
    <property type="match status" value="1"/>
</dbReference>
<evidence type="ECO:0000256" key="10">
    <source>
        <dbReference type="ARBA" id="ARBA00013088"/>
    </source>
</evidence>
<evidence type="ECO:0000256" key="2">
    <source>
        <dbReference type="ARBA" id="ARBA00001613"/>
    </source>
</evidence>
<evidence type="ECO:0000256" key="19">
    <source>
        <dbReference type="ARBA" id="ARBA00023098"/>
    </source>
</evidence>
<dbReference type="SUPFAM" id="SSF53474">
    <property type="entry name" value="alpha/beta-Hydrolases"/>
    <property type="match status" value="1"/>
</dbReference>
<keyword evidence="19" id="KW-0443">Lipid metabolism</keyword>
<comment type="catalytic activity">
    <reaction evidence="40">
        <text>1,2-di-(9Z-octadecenoyl)-sn-glycerol + H2O = (9Z-octadecenoyl)-glycerol + (9Z)-octadecenoate + H(+)</text>
        <dbReference type="Rhea" id="RHEA:39935"/>
        <dbReference type="ChEBI" id="CHEBI:15377"/>
        <dbReference type="ChEBI" id="CHEBI:15378"/>
        <dbReference type="ChEBI" id="CHEBI:30823"/>
        <dbReference type="ChEBI" id="CHEBI:52333"/>
        <dbReference type="ChEBI" id="CHEBI:75937"/>
    </reaction>
    <physiologicalReaction direction="left-to-right" evidence="40">
        <dbReference type="Rhea" id="RHEA:39936"/>
    </physiologicalReaction>
</comment>
<comment type="catalytic activity">
    <reaction evidence="2">
        <text>Hydrolyzes glycerol monoesters of long-chain fatty acids.</text>
        <dbReference type="EC" id="3.1.1.23"/>
    </reaction>
</comment>
<dbReference type="InterPro" id="IPR029058">
    <property type="entry name" value="AB_hydrolase_fold"/>
</dbReference>
<comment type="catalytic activity">
    <reaction evidence="28">
        <text>1,2-di-(9Z-octadecenoyl)-glycerol + H2O = 2-(9Z-octadecenoyl)-glycerol + (9Z)-octadecenoate + H(+)</text>
        <dbReference type="Rhea" id="RHEA:38659"/>
        <dbReference type="ChEBI" id="CHEBI:15377"/>
        <dbReference type="ChEBI" id="CHEBI:15378"/>
        <dbReference type="ChEBI" id="CHEBI:30823"/>
        <dbReference type="ChEBI" id="CHEBI:52323"/>
        <dbReference type="ChEBI" id="CHEBI:73990"/>
    </reaction>
    <physiologicalReaction direction="left-to-right" evidence="28">
        <dbReference type="Rhea" id="RHEA:38660"/>
    </physiologicalReaction>
</comment>
<evidence type="ECO:0000256" key="17">
    <source>
        <dbReference type="ARBA" id="ARBA00022801"/>
    </source>
</evidence>
<dbReference type="GO" id="GO:0019433">
    <property type="term" value="P:triglyceride catabolic process"/>
    <property type="evidence" value="ECO:0007669"/>
    <property type="project" value="TreeGrafter"/>
</dbReference>
<evidence type="ECO:0000256" key="20">
    <source>
        <dbReference type="ARBA" id="ARBA00023136"/>
    </source>
</evidence>
<evidence type="ECO:0000256" key="33">
    <source>
        <dbReference type="ARBA" id="ARBA00048657"/>
    </source>
</evidence>
<comment type="catalytic activity">
    <reaction evidence="30">
        <text>cholesteryl (9Z-octadecenoate) + H2O = cholesterol + (9Z)-octadecenoate + H(+)</text>
        <dbReference type="Rhea" id="RHEA:33875"/>
        <dbReference type="ChEBI" id="CHEBI:15377"/>
        <dbReference type="ChEBI" id="CHEBI:15378"/>
        <dbReference type="ChEBI" id="CHEBI:16113"/>
        <dbReference type="ChEBI" id="CHEBI:30823"/>
        <dbReference type="ChEBI" id="CHEBI:46898"/>
    </reaction>
    <physiologicalReaction direction="left-to-right" evidence="30">
        <dbReference type="Rhea" id="RHEA:33876"/>
    </physiologicalReaction>
</comment>
<dbReference type="OrthoDB" id="408631at2759"/>
<dbReference type="EC" id="3.1.1.23" evidence="11"/>
<dbReference type="GO" id="GO:0005901">
    <property type="term" value="C:caveola"/>
    <property type="evidence" value="ECO:0007669"/>
    <property type="project" value="UniProtKB-SubCell"/>
</dbReference>
<dbReference type="EC" id="3.1.1.79" evidence="10"/>
<dbReference type="Pfam" id="PF07859">
    <property type="entry name" value="Abhydrolase_3"/>
    <property type="match status" value="2"/>
</dbReference>
<reference evidence="43" key="1">
    <citation type="submission" date="2022-11" db="UniProtKB">
        <authorList>
            <consortium name="EnsemblMetazoa"/>
        </authorList>
    </citation>
    <scope>IDENTIFICATION</scope>
</reference>
<feature type="domain" description="Alpha/beta hydrolase fold-3" evidence="42">
    <location>
        <begin position="360"/>
        <end position="501"/>
    </location>
</feature>
<dbReference type="InterPro" id="IPR013094">
    <property type="entry name" value="AB_hydrolase_3"/>
</dbReference>
<evidence type="ECO:0000256" key="30">
    <source>
        <dbReference type="ARBA" id="ARBA00047653"/>
    </source>
</evidence>
<comment type="pathway">
    <text evidence="7">Glycerolipid metabolism; triacylglycerol degradation.</text>
</comment>
<comment type="catalytic activity">
    <reaction evidence="38">
        <text>1,3-di-(9Z-octadecenoyl)-glycerol + H2O = 1-(9Z-octadecenoyl)-glycerol + (9Z)-octadecenoate + H(+)</text>
        <dbReference type="Rhea" id="RHEA:39939"/>
        <dbReference type="ChEBI" id="CHEBI:15377"/>
        <dbReference type="ChEBI" id="CHEBI:15378"/>
        <dbReference type="ChEBI" id="CHEBI:30823"/>
        <dbReference type="ChEBI" id="CHEBI:75342"/>
        <dbReference type="ChEBI" id="CHEBI:75735"/>
    </reaction>
    <physiologicalReaction direction="left-to-right" evidence="38">
        <dbReference type="Rhea" id="RHEA:39940"/>
    </physiologicalReaction>
</comment>
<dbReference type="GO" id="GO:0047372">
    <property type="term" value="F:monoacylglycerol lipase activity"/>
    <property type="evidence" value="ECO:0007669"/>
    <property type="project" value="UniProtKB-EC"/>
</dbReference>
<evidence type="ECO:0000256" key="34">
    <source>
        <dbReference type="ARBA" id="ARBA00048674"/>
    </source>
</evidence>
<comment type="catalytic activity">
    <reaction evidence="27">
        <text>1-(9Z-octadecenoyl)-glycerol + H2O = glycerol + (9Z)-octadecenoate + H(+)</text>
        <dbReference type="Rhea" id="RHEA:38487"/>
        <dbReference type="ChEBI" id="CHEBI:15377"/>
        <dbReference type="ChEBI" id="CHEBI:15378"/>
        <dbReference type="ChEBI" id="CHEBI:17754"/>
        <dbReference type="ChEBI" id="CHEBI:30823"/>
        <dbReference type="ChEBI" id="CHEBI:75342"/>
    </reaction>
    <physiologicalReaction direction="left-to-right" evidence="27">
        <dbReference type="Rhea" id="RHEA:38488"/>
    </physiologicalReaction>
</comment>
<keyword evidence="16" id="KW-0551">Lipid droplet</keyword>
<evidence type="ECO:0000256" key="15">
    <source>
        <dbReference type="ARBA" id="ARBA00022548"/>
    </source>
</evidence>
<comment type="catalytic activity">
    <reaction evidence="33">
        <text>1,2-di-(9Z-octadecenoyl)-glycerol + (9Z)-octadecenoate + H(+) = 1,2,3-tri-(9Z-octadecenoyl)-glycerol + H2O</text>
        <dbReference type="Rhea" id="RHEA:38379"/>
        <dbReference type="ChEBI" id="CHEBI:15377"/>
        <dbReference type="ChEBI" id="CHEBI:15378"/>
        <dbReference type="ChEBI" id="CHEBI:30823"/>
        <dbReference type="ChEBI" id="CHEBI:52323"/>
        <dbReference type="ChEBI" id="CHEBI:53753"/>
    </reaction>
    <physiologicalReaction direction="right-to-left" evidence="33">
        <dbReference type="Rhea" id="RHEA:38381"/>
    </physiologicalReaction>
</comment>
<feature type="domain" description="Hormone-sensitive lipase N-terminal" evidence="41">
    <location>
        <begin position="37"/>
        <end position="339"/>
    </location>
</feature>
<dbReference type="GO" id="GO:0004771">
    <property type="term" value="F:sterol ester esterase activity"/>
    <property type="evidence" value="ECO:0007669"/>
    <property type="project" value="TreeGrafter"/>
</dbReference>
<comment type="catalytic activity">
    <reaction evidence="34">
        <text>1,2-di-(9Z-octadecenoyl)-glycerol + H2O = (9Z-octadecenoyl)-glycerol + (9Z)-octadecenoate + H(+)</text>
        <dbReference type="Rhea" id="RHEA:38455"/>
        <dbReference type="ChEBI" id="CHEBI:15377"/>
        <dbReference type="ChEBI" id="CHEBI:15378"/>
        <dbReference type="ChEBI" id="CHEBI:30823"/>
        <dbReference type="ChEBI" id="CHEBI:52323"/>
        <dbReference type="ChEBI" id="CHEBI:75937"/>
    </reaction>
    <physiologicalReaction direction="left-to-right" evidence="34">
        <dbReference type="Rhea" id="RHEA:38456"/>
    </physiologicalReaction>
</comment>
<protein>
    <recommendedName>
        <fullName evidence="12">Hormone-sensitive lipase</fullName>
        <ecNumber evidence="11">3.1.1.23</ecNumber>
        <ecNumber evidence="10">3.1.1.79</ecNumber>
    </recommendedName>
    <alternativeName>
        <fullName evidence="25">Monoacylglycerol lipase LIPE</fullName>
    </alternativeName>
    <alternativeName>
        <fullName evidence="24">Retinyl ester hydrolase</fullName>
    </alternativeName>
</protein>
<dbReference type="OMA" id="FAACQDH"/>
<evidence type="ECO:0000259" key="42">
    <source>
        <dbReference type="Pfam" id="PF07859"/>
    </source>
</evidence>
<evidence type="ECO:0000256" key="14">
    <source>
        <dbReference type="ARBA" id="ARBA00022490"/>
    </source>
</evidence>
<name>A0A913XDT2_EXADI</name>
<comment type="catalytic activity">
    <reaction evidence="1">
        <text>a triacylglycerol + H2O = a diacylglycerol + a fatty acid + H(+)</text>
        <dbReference type="Rhea" id="RHEA:12044"/>
        <dbReference type="ChEBI" id="CHEBI:15377"/>
        <dbReference type="ChEBI" id="CHEBI:15378"/>
        <dbReference type="ChEBI" id="CHEBI:17855"/>
        <dbReference type="ChEBI" id="CHEBI:18035"/>
        <dbReference type="ChEBI" id="CHEBI:28868"/>
        <dbReference type="EC" id="3.1.1.79"/>
    </reaction>
</comment>
<evidence type="ECO:0000256" key="11">
    <source>
        <dbReference type="ARBA" id="ARBA00013254"/>
    </source>
</evidence>
<dbReference type="Gene3D" id="3.40.50.1820">
    <property type="entry name" value="alpha/beta hydrolase"/>
    <property type="match status" value="2"/>
</dbReference>
<evidence type="ECO:0000256" key="32">
    <source>
        <dbReference type="ARBA" id="ARBA00048386"/>
    </source>
</evidence>
<keyword evidence="44" id="KW-1185">Reference proteome</keyword>
<comment type="catalytic activity">
    <reaction evidence="31">
        <text>a diacylglycerol + H2O = a monoacylglycerol + a fatty acid + H(+)</text>
        <dbReference type="Rhea" id="RHEA:32731"/>
        <dbReference type="ChEBI" id="CHEBI:15377"/>
        <dbReference type="ChEBI" id="CHEBI:15378"/>
        <dbReference type="ChEBI" id="CHEBI:17408"/>
        <dbReference type="ChEBI" id="CHEBI:18035"/>
        <dbReference type="ChEBI" id="CHEBI:28868"/>
        <dbReference type="EC" id="3.1.1.79"/>
    </reaction>
</comment>
<evidence type="ECO:0000256" key="3">
    <source>
        <dbReference type="ARBA" id="ARBA00004236"/>
    </source>
</evidence>
<dbReference type="GO" id="GO:0005811">
    <property type="term" value="C:lipid droplet"/>
    <property type="evidence" value="ECO:0007669"/>
    <property type="project" value="UniProtKB-SubCell"/>
</dbReference>
<evidence type="ECO:0000256" key="36">
    <source>
        <dbReference type="ARBA" id="ARBA00049143"/>
    </source>
</evidence>
<keyword evidence="20" id="KW-0472">Membrane</keyword>
<comment type="pathway">
    <text evidence="8">Lipid metabolism.</text>
</comment>
<dbReference type="GO" id="GO:0005829">
    <property type="term" value="C:cytosol"/>
    <property type="evidence" value="ECO:0007669"/>
    <property type="project" value="UniProtKB-SubCell"/>
</dbReference>
<dbReference type="RefSeq" id="XP_020902555.1">
    <property type="nucleotide sequence ID" value="XM_021046896.2"/>
</dbReference>
<evidence type="ECO:0000256" key="38">
    <source>
        <dbReference type="ARBA" id="ARBA00049372"/>
    </source>
</evidence>
<dbReference type="PROSITE" id="PS01173">
    <property type="entry name" value="LIPASE_GDXG_HIS"/>
    <property type="match status" value="1"/>
</dbReference>
<proteinExistence type="inferred from homology"/>
<evidence type="ECO:0000256" key="24">
    <source>
        <dbReference type="ARBA" id="ARBA00030031"/>
    </source>
</evidence>
<organism evidence="43 44">
    <name type="scientific">Exaiptasia diaphana</name>
    <name type="common">Tropical sea anemone</name>
    <name type="synonym">Aiptasia pulchella</name>
    <dbReference type="NCBI Taxonomy" id="2652724"/>
    <lineage>
        <taxon>Eukaryota</taxon>
        <taxon>Metazoa</taxon>
        <taxon>Cnidaria</taxon>
        <taxon>Anthozoa</taxon>
        <taxon>Hexacorallia</taxon>
        <taxon>Actiniaria</taxon>
        <taxon>Aiptasiidae</taxon>
        <taxon>Exaiptasia</taxon>
    </lineage>
</organism>
<evidence type="ECO:0000256" key="28">
    <source>
        <dbReference type="ARBA" id="ARBA00047458"/>
    </source>
</evidence>
<evidence type="ECO:0000256" key="39">
    <source>
        <dbReference type="ARBA" id="ARBA00049461"/>
    </source>
</evidence>
<evidence type="ECO:0000256" key="27">
    <source>
        <dbReference type="ARBA" id="ARBA00047438"/>
    </source>
</evidence>
<evidence type="ECO:0000256" key="1">
    <source>
        <dbReference type="ARBA" id="ARBA00000803"/>
    </source>
</evidence>
<evidence type="ECO:0000256" key="21">
    <source>
        <dbReference type="ARBA" id="ARBA00023166"/>
    </source>
</evidence>
<evidence type="ECO:0000256" key="8">
    <source>
        <dbReference type="ARBA" id="ARBA00005189"/>
    </source>
</evidence>
<dbReference type="PANTHER" id="PTHR23025">
    <property type="entry name" value="TRIACYLGLYCEROL LIPASE"/>
    <property type="match status" value="1"/>
</dbReference>
<comment type="catalytic activity">
    <reaction evidence="23">
        <text>1-O-hexadecyl-2-acetyl-sn-glycerol + H2O = 1-O-hexadecyl-sn-glycerol + acetate + H(+)</text>
        <dbReference type="Rhea" id="RHEA:38563"/>
        <dbReference type="ChEBI" id="CHEBI:15377"/>
        <dbReference type="ChEBI" id="CHEBI:15378"/>
        <dbReference type="ChEBI" id="CHEBI:30089"/>
        <dbReference type="ChEBI" id="CHEBI:34115"/>
        <dbReference type="ChEBI" id="CHEBI:75936"/>
    </reaction>
    <physiologicalReaction direction="left-to-right" evidence="23">
        <dbReference type="Rhea" id="RHEA:38564"/>
    </physiologicalReaction>
</comment>
<dbReference type="GO" id="GO:0004806">
    <property type="term" value="F:triacylglycerol lipase activity"/>
    <property type="evidence" value="ECO:0007669"/>
    <property type="project" value="TreeGrafter"/>
</dbReference>
<keyword evidence="14" id="KW-0963">Cytoplasm</keyword>
<dbReference type="InterPro" id="IPR002168">
    <property type="entry name" value="Lipase_GDXG_HIS_AS"/>
</dbReference>
<evidence type="ECO:0000256" key="12">
    <source>
        <dbReference type="ARBA" id="ARBA00015845"/>
    </source>
</evidence>
<keyword evidence="17" id="KW-0378">Hydrolase</keyword>
<accession>A0A913XDT2</accession>
<evidence type="ECO:0000256" key="22">
    <source>
        <dbReference type="ARBA" id="ARBA00023221"/>
    </source>
</evidence>
<evidence type="ECO:0000256" key="31">
    <source>
        <dbReference type="ARBA" id="ARBA00047674"/>
    </source>
</evidence>
<dbReference type="AlphaFoldDB" id="A0A913XDT2"/>
<comment type="catalytic activity">
    <reaction evidence="36">
        <text>2,3-di-(9Z)-octadecenoyl-sn-glycerol + H2O = 2-(9Z-octadecenoyl)-glycerol + (9Z)-octadecenoate + H(+)</text>
        <dbReference type="Rhea" id="RHEA:38383"/>
        <dbReference type="ChEBI" id="CHEBI:15377"/>
        <dbReference type="ChEBI" id="CHEBI:15378"/>
        <dbReference type="ChEBI" id="CHEBI:30823"/>
        <dbReference type="ChEBI" id="CHEBI:73990"/>
        <dbReference type="ChEBI" id="CHEBI:75824"/>
    </reaction>
    <physiologicalReaction direction="left-to-right" evidence="36">
        <dbReference type="Rhea" id="RHEA:38384"/>
    </physiologicalReaction>
</comment>
<dbReference type="InterPro" id="IPR010468">
    <property type="entry name" value="HSL_N"/>
</dbReference>
<evidence type="ECO:0000256" key="6">
    <source>
        <dbReference type="ARBA" id="ARBA00004514"/>
    </source>
</evidence>
<dbReference type="Proteomes" id="UP000887567">
    <property type="component" value="Unplaced"/>
</dbReference>
<comment type="catalytic activity">
    <reaction evidence="32">
        <text>1,2,3-tri-(9Z-octadecenoyl)-glycerol + H2O = di-(9Z)-octadecenoylglycerol + (9Z)-octadecenoate + H(+)</text>
        <dbReference type="Rhea" id="RHEA:38575"/>
        <dbReference type="ChEBI" id="CHEBI:15377"/>
        <dbReference type="ChEBI" id="CHEBI:15378"/>
        <dbReference type="ChEBI" id="CHEBI:30823"/>
        <dbReference type="ChEBI" id="CHEBI:53753"/>
        <dbReference type="ChEBI" id="CHEBI:75945"/>
    </reaction>
    <physiologicalReaction direction="left-to-right" evidence="32">
        <dbReference type="Rhea" id="RHEA:38576"/>
    </physiologicalReaction>
</comment>
<comment type="catalytic activity">
    <reaction evidence="39">
        <text>2-(9Z-octadecenoyl)-glycerol + H2O = glycerol + (9Z)-octadecenoate + H(+)</text>
        <dbReference type="Rhea" id="RHEA:38491"/>
        <dbReference type="ChEBI" id="CHEBI:15377"/>
        <dbReference type="ChEBI" id="CHEBI:15378"/>
        <dbReference type="ChEBI" id="CHEBI:17754"/>
        <dbReference type="ChEBI" id="CHEBI:30823"/>
        <dbReference type="ChEBI" id="CHEBI:73990"/>
    </reaction>
    <physiologicalReaction direction="left-to-right" evidence="39">
        <dbReference type="Rhea" id="RHEA:38492"/>
    </physiologicalReaction>
</comment>
<keyword evidence="13" id="KW-1003">Cell membrane</keyword>
<comment type="catalytic activity">
    <reaction evidence="29">
        <text>2-(5Z,8Z,11Z,14Z-eicosatetraenoyl)-glycerol + H2O = glycerol + (5Z,8Z,11Z,14Z)-eicosatetraenoate + H(+)</text>
        <dbReference type="Rhea" id="RHEA:26132"/>
        <dbReference type="ChEBI" id="CHEBI:15377"/>
        <dbReference type="ChEBI" id="CHEBI:15378"/>
        <dbReference type="ChEBI" id="CHEBI:17754"/>
        <dbReference type="ChEBI" id="CHEBI:32395"/>
        <dbReference type="ChEBI" id="CHEBI:52392"/>
    </reaction>
    <physiologicalReaction direction="left-to-right" evidence="29">
        <dbReference type="Rhea" id="RHEA:26133"/>
    </physiologicalReaction>
</comment>
<evidence type="ECO:0000256" key="37">
    <source>
        <dbReference type="ARBA" id="ARBA00049208"/>
    </source>
</evidence>
<dbReference type="KEGG" id="epa:110241065"/>
<evidence type="ECO:0000256" key="40">
    <source>
        <dbReference type="ARBA" id="ARBA00049519"/>
    </source>
</evidence>
<evidence type="ECO:0000256" key="35">
    <source>
        <dbReference type="ARBA" id="ARBA00049053"/>
    </source>
</evidence>
<comment type="subunit">
    <text evidence="26">Monomer and homodimer. Interacts with CAVIN1 in the adipocyte cytoplasm. Interacts with PLIN5.</text>
</comment>
<evidence type="ECO:0000256" key="23">
    <source>
        <dbReference type="ARBA" id="ARBA00023406"/>
    </source>
</evidence>
<evidence type="ECO:0000256" key="26">
    <source>
        <dbReference type="ARBA" id="ARBA00046695"/>
    </source>
</evidence>
<dbReference type="GO" id="GO:0008203">
    <property type="term" value="P:cholesterol metabolic process"/>
    <property type="evidence" value="ECO:0007669"/>
    <property type="project" value="UniProtKB-KW"/>
</dbReference>